<evidence type="ECO:0000256" key="5">
    <source>
        <dbReference type="ARBA" id="ARBA00023315"/>
    </source>
</evidence>
<keyword evidence="4" id="KW-0443">Lipid metabolism</keyword>
<dbReference type="PANTHER" id="PTHR43480:SF1">
    <property type="entry name" value="ACYL-[ACYL-CARRIER-PROTEIN]--UDP-N-ACETYLGLUCOSAMINE O-ACYLTRANSFERASE, MITOCHONDRIAL-RELATED"/>
    <property type="match status" value="1"/>
</dbReference>
<proteinExistence type="predicted"/>
<evidence type="ECO:0000256" key="3">
    <source>
        <dbReference type="ARBA" id="ARBA00022679"/>
    </source>
</evidence>
<dbReference type="NCBIfam" id="NF003657">
    <property type="entry name" value="PRK05289.1"/>
    <property type="match status" value="1"/>
</dbReference>
<dbReference type="InterPro" id="IPR037157">
    <property type="entry name" value="Acetyltransf_C_sf"/>
</dbReference>
<organism evidence="7">
    <name type="scientific">hydrothermal vent metagenome</name>
    <dbReference type="NCBI Taxonomy" id="652676"/>
    <lineage>
        <taxon>unclassified sequences</taxon>
        <taxon>metagenomes</taxon>
        <taxon>ecological metagenomes</taxon>
    </lineage>
</organism>
<dbReference type="PANTHER" id="PTHR43480">
    <property type="entry name" value="ACYL-[ACYL-CARRIER-PROTEIN]--UDP-N-ACETYLGLUCOSAMINE O-ACYLTRANSFERASE"/>
    <property type="match status" value="1"/>
</dbReference>
<evidence type="ECO:0000256" key="2">
    <source>
        <dbReference type="ARBA" id="ARBA00022556"/>
    </source>
</evidence>
<dbReference type="PIRSF" id="PIRSF000456">
    <property type="entry name" value="UDP-GlcNAc_acltr"/>
    <property type="match status" value="1"/>
</dbReference>
<dbReference type="EMBL" id="UOGG01000115">
    <property type="protein sequence ID" value="VAX30546.1"/>
    <property type="molecule type" value="Genomic_DNA"/>
</dbReference>
<accession>A0A3B1CJ97</accession>
<feature type="domain" description="UDP N-acetylglucosamine O-acyltransferase C-terminal" evidence="6">
    <location>
        <begin position="174"/>
        <end position="254"/>
    </location>
</feature>
<evidence type="ECO:0000256" key="1">
    <source>
        <dbReference type="ARBA" id="ARBA00022516"/>
    </source>
</evidence>
<dbReference type="Gene3D" id="2.160.10.10">
    <property type="entry name" value="Hexapeptide repeat proteins"/>
    <property type="match status" value="1"/>
</dbReference>
<dbReference type="GO" id="GO:0009245">
    <property type="term" value="P:lipid A biosynthetic process"/>
    <property type="evidence" value="ECO:0007669"/>
    <property type="project" value="UniProtKB-KW"/>
</dbReference>
<dbReference type="GO" id="GO:0016020">
    <property type="term" value="C:membrane"/>
    <property type="evidence" value="ECO:0007669"/>
    <property type="project" value="GOC"/>
</dbReference>
<dbReference type="Gene3D" id="1.20.1180.10">
    <property type="entry name" value="Udp N-acetylglucosamine O-acyltransferase, C-terminal domain"/>
    <property type="match status" value="1"/>
</dbReference>
<evidence type="ECO:0000259" key="6">
    <source>
        <dbReference type="Pfam" id="PF13720"/>
    </source>
</evidence>
<gene>
    <name evidence="7" type="ORF">MNBD_NITROSPINAE05-1078</name>
</gene>
<keyword evidence="3 7" id="KW-0808">Transferase</keyword>
<evidence type="ECO:0000313" key="7">
    <source>
        <dbReference type="EMBL" id="VAX30546.1"/>
    </source>
</evidence>
<name>A0A3B1CJ97_9ZZZZ</name>
<dbReference type="AlphaFoldDB" id="A0A3B1CJ97"/>
<dbReference type="NCBIfam" id="TIGR01852">
    <property type="entry name" value="lipid_A_lpxA"/>
    <property type="match status" value="1"/>
</dbReference>
<dbReference type="InterPro" id="IPR001451">
    <property type="entry name" value="Hexapep"/>
</dbReference>
<protein>
    <submittedName>
        <fullName evidence="7">Acyl-[acyl-carrier-protein]--UDP-N-acetylglucosamine O-acyltransferase</fullName>
        <ecNumber evidence="7">2.3.1.129</ecNumber>
    </submittedName>
</protein>
<dbReference type="InterPro" id="IPR010137">
    <property type="entry name" value="Lipid_A_LpxA"/>
</dbReference>
<dbReference type="EC" id="2.3.1.129" evidence="7"/>
<dbReference type="Pfam" id="PF13720">
    <property type="entry name" value="Acetyltransf_11"/>
    <property type="match status" value="1"/>
</dbReference>
<dbReference type="InterPro" id="IPR029098">
    <property type="entry name" value="Acetyltransf_C"/>
</dbReference>
<dbReference type="SUPFAM" id="SSF51161">
    <property type="entry name" value="Trimeric LpxA-like enzymes"/>
    <property type="match status" value="1"/>
</dbReference>
<reference evidence="7" key="1">
    <citation type="submission" date="2018-06" db="EMBL/GenBank/DDBJ databases">
        <authorList>
            <person name="Zhirakovskaya E."/>
        </authorList>
    </citation>
    <scope>NUCLEOTIDE SEQUENCE</scope>
</reference>
<evidence type="ECO:0000256" key="4">
    <source>
        <dbReference type="ARBA" id="ARBA00023098"/>
    </source>
</evidence>
<keyword evidence="2" id="KW-0441">Lipid A biosynthesis</keyword>
<dbReference type="InterPro" id="IPR011004">
    <property type="entry name" value="Trimer_LpxA-like_sf"/>
</dbReference>
<sequence>MTIHKTAEIDPSAILGNNVAIGPFSIVGAHVKIGDNTQIGPHALIHPRTVIGDDCKIHHGASIGDQPQMTGFEDIASSVEIGQGTVIREYVTIHRGAKENQATKIGKHCMLMNYVHIAHDCALGDHVIIVNYTGLSGHVVVEDHAFVSGQVGVHQFVRIGKNAMVGGKAAVSKDILPFSLVEGTPARLLSINAIGLRRSNMPPKARTALKNAFKILMDPALNTTQAIEKIEAEFEMRDEIRYLIHFINHSSRGITK</sequence>
<dbReference type="GO" id="GO:0008780">
    <property type="term" value="F:acyl-[acyl-carrier-protein]-UDP-N-acetylglucosamine O-acyltransferase activity"/>
    <property type="evidence" value="ECO:0007669"/>
    <property type="project" value="UniProtKB-EC"/>
</dbReference>
<keyword evidence="5 7" id="KW-0012">Acyltransferase</keyword>
<dbReference type="CDD" id="cd03351">
    <property type="entry name" value="LbH_UDP-GlcNAc_AT"/>
    <property type="match status" value="1"/>
</dbReference>
<dbReference type="Pfam" id="PF00132">
    <property type="entry name" value="Hexapep"/>
    <property type="match status" value="2"/>
</dbReference>
<keyword evidence="1" id="KW-0444">Lipid biosynthesis</keyword>